<comment type="similarity">
    <text evidence="6">Belongs to the major facilitator superfamily. Phosphate:H(+) symporter (TC 2.A.1.9) family.</text>
</comment>
<dbReference type="GO" id="GO:0009705">
    <property type="term" value="C:plant-type vacuole membrane"/>
    <property type="evidence" value="ECO:0007669"/>
    <property type="project" value="TreeGrafter"/>
</dbReference>
<comment type="caution">
    <text evidence="9">The sequence shown here is derived from an EMBL/GenBank/DDBJ whole genome shotgun (WGS) entry which is preliminary data.</text>
</comment>
<dbReference type="GO" id="GO:0022821">
    <property type="term" value="F:solute:potassium antiporter activity"/>
    <property type="evidence" value="ECO:0007669"/>
    <property type="project" value="TreeGrafter"/>
</dbReference>
<dbReference type="Proteomes" id="UP001291623">
    <property type="component" value="Unassembled WGS sequence"/>
</dbReference>
<evidence type="ECO:0000256" key="3">
    <source>
        <dbReference type="ARBA" id="ARBA00022692"/>
    </source>
</evidence>
<keyword evidence="4 8" id="KW-1133">Transmembrane helix</keyword>
<evidence type="ECO:0000313" key="9">
    <source>
        <dbReference type="EMBL" id="KAK4339470.1"/>
    </source>
</evidence>
<evidence type="ECO:0000256" key="7">
    <source>
        <dbReference type="SAM" id="MobiDB-lite"/>
    </source>
</evidence>
<protein>
    <submittedName>
        <fullName evidence="9">Uncharacterized protein</fullName>
    </submittedName>
</protein>
<feature type="transmembrane region" description="Helical" evidence="8">
    <location>
        <begin position="116"/>
        <end position="139"/>
    </location>
</feature>
<feature type="transmembrane region" description="Helical" evidence="8">
    <location>
        <begin position="38"/>
        <end position="65"/>
    </location>
</feature>
<dbReference type="PANTHER" id="PTHR23504:SF81">
    <property type="entry name" value="PROTEIN ZINC INDUCED FACILITATOR-LIKE 1-LIKE ISOFORM X1"/>
    <property type="match status" value="1"/>
</dbReference>
<evidence type="ECO:0000256" key="6">
    <source>
        <dbReference type="ARBA" id="ARBA00044504"/>
    </source>
</evidence>
<dbReference type="GO" id="GO:0090333">
    <property type="term" value="P:regulation of stomatal closure"/>
    <property type="evidence" value="ECO:0007669"/>
    <property type="project" value="TreeGrafter"/>
</dbReference>
<organism evidence="9 10">
    <name type="scientific">Anisodus tanguticus</name>
    <dbReference type="NCBI Taxonomy" id="243964"/>
    <lineage>
        <taxon>Eukaryota</taxon>
        <taxon>Viridiplantae</taxon>
        <taxon>Streptophyta</taxon>
        <taxon>Embryophyta</taxon>
        <taxon>Tracheophyta</taxon>
        <taxon>Spermatophyta</taxon>
        <taxon>Magnoliopsida</taxon>
        <taxon>eudicotyledons</taxon>
        <taxon>Gunneridae</taxon>
        <taxon>Pentapetalae</taxon>
        <taxon>asterids</taxon>
        <taxon>lamiids</taxon>
        <taxon>Solanales</taxon>
        <taxon>Solanaceae</taxon>
        <taxon>Solanoideae</taxon>
        <taxon>Hyoscyameae</taxon>
        <taxon>Anisodus</taxon>
    </lineage>
</organism>
<dbReference type="AlphaFoldDB" id="A0AAE1QTN9"/>
<evidence type="ECO:0000256" key="1">
    <source>
        <dbReference type="ARBA" id="ARBA00004141"/>
    </source>
</evidence>
<evidence type="ECO:0000256" key="8">
    <source>
        <dbReference type="SAM" id="Phobius"/>
    </source>
</evidence>
<gene>
    <name evidence="9" type="ORF">RND71_040932</name>
</gene>
<feature type="region of interest" description="Disordered" evidence="7">
    <location>
        <begin position="1"/>
        <end position="23"/>
    </location>
</feature>
<proteinExistence type="inferred from homology"/>
<evidence type="ECO:0000256" key="5">
    <source>
        <dbReference type="ARBA" id="ARBA00023136"/>
    </source>
</evidence>
<keyword evidence="5 8" id="KW-0472">Membrane</keyword>
<keyword evidence="10" id="KW-1185">Reference proteome</keyword>
<evidence type="ECO:0000313" key="10">
    <source>
        <dbReference type="Proteomes" id="UP001291623"/>
    </source>
</evidence>
<keyword evidence="2" id="KW-0813">Transport</keyword>
<sequence>MPPQDSYKALEAASDTKEGNESTSKENLFKNWPLMSSIIIYCVFALHDVAYTIFTNSLLQIFSLWAVSPRKFGGLSFTTADVGEVLSISGFGLLVFQLTFYSLVAKYVGPIMTARFAGVLSIPLLMSYPYIAMLSGITLSVVMNFASMMKNILSISIITGLFILQNKAVDQRQRGAANGIAMTGMSFFKALGPEGGGALFSWAQKRLDASILPGSNLNSILKSYFYCT</sequence>
<accession>A0AAE1QTN9</accession>
<dbReference type="InterPro" id="IPR036259">
    <property type="entry name" value="MFS_trans_sf"/>
</dbReference>
<reference evidence="9" key="1">
    <citation type="submission" date="2023-12" db="EMBL/GenBank/DDBJ databases">
        <title>Genome assembly of Anisodus tanguticus.</title>
        <authorList>
            <person name="Wang Y.-J."/>
        </authorList>
    </citation>
    <scope>NUCLEOTIDE SEQUENCE</scope>
    <source>
        <strain evidence="9">KB-2021</strain>
        <tissue evidence="9">Leaf</tissue>
    </source>
</reference>
<feature type="transmembrane region" description="Helical" evidence="8">
    <location>
        <begin position="145"/>
        <end position="164"/>
    </location>
</feature>
<name>A0AAE1QTN9_9SOLA</name>
<evidence type="ECO:0000256" key="4">
    <source>
        <dbReference type="ARBA" id="ARBA00022989"/>
    </source>
</evidence>
<keyword evidence="3 8" id="KW-0812">Transmembrane</keyword>
<dbReference type="PANTHER" id="PTHR23504">
    <property type="entry name" value="MAJOR FACILITATOR SUPERFAMILY DOMAIN-CONTAINING PROTEIN 10"/>
    <property type="match status" value="1"/>
</dbReference>
<feature type="compositionally biased region" description="Basic and acidic residues" evidence="7">
    <location>
        <begin position="14"/>
        <end position="23"/>
    </location>
</feature>
<feature type="transmembrane region" description="Helical" evidence="8">
    <location>
        <begin position="85"/>
        <end position="104"/>
    </location>
</feature>
<evidence type="ECO:0000256" key="2">
    <source>
        <dbReference type="ARBA" id="ARBA00022448"/>
    </source>
</evidence>
<comment type="subcellular location">
    <subcellularLocation>
        <location evidence="1">Membrane</location>
        <topology evidence="1">Multi-pass membrane protein</topology>
    </subcellularLocation>
</comment>
<dbReference type="GO" id="GO:0005886">
    <property type="term" value="C:plasma membrane"/>
    <property type="evidence" value="ECO:0007669"/>
    <property type="project" value="TreeGrafter"/>
</dbReference>
<dbReference type="Gene3D" id="1.20.1250.20">
    <property type="entry name" value="MFS general substrate transporter like domains"/>
    <property type="match status" value="1"/>
</dbReference>
<dbReference type="EMBL" id="JAVYJV010000023">
    <property type="protein sequence ID" value="KAK4339470.1"/>
    <property type="molecule type" value="Genomic_DNA"/>
</dbReference>
<dbReference type="SUPFAM" id="SSF103473">
    <property type="entry name" value="MFS general substrate transporter"/>
    <property type="match status" value="1"/>
</dbReference>